<feature type="domain" description="FAS1-like dehydratase" evidence="1">
    <location>
        <begin position="11"/>
        <end position="140"/>
    </location>
</feature>
<dbReference type="AlphaFoldDB" id="A0A160V920"/>
<dbReference type="InterPro" id="IPR029069">
    <property type="entry name" value="HotDog_dom_sf"/>
</dbReference>
<name>A0A160V920_9ZZZZ</name>
<reference evidence="2" key="1">
    <citation type="submission" date="2015-10" db="EMBL/GenBank/DDBJ databases">
        <authorList>
            <person name="Gilbert D.G."/>
        </authorList>
    </citation>
    <scope>NUCLEOTIDE SEQUENCE</scope>
</reference>
<protein>
    <recommendedName>
        <fullName evidence="1">FAS1-like dehydratase domain-containing protein</fullName>
    </recommendedName>
</protein>
<dbReference type="Pfam" id="PF13452">
    <property type="entry name" value="FAS1_DH_region"/>
    <property type="match status" value="1"/>
</dbReference>
<dbReference type="CDD" id="cd03441">
    <property type="entry name" value="R_hydratase_like"/>
    <property type="match status" value="1"/>
</dbReference>
<dbReference type="InterPro" id="IPR039569">
    <property type="entry name" value="FAS1-like_DH_region"/>
</dbReference>
<gene>
    <name evidence="2" type="ORF">MGWOODY_Clf1989</name>
</gene>
<organism evidence="2">
    <name type="scientific">hydrothermal vent metagenome</name>
    <dbReference type="NCBI Taxonomy" id="652676"/>
    <lineage>
        <taxon>unclassified sequences</taxon>
        <taxon>metagenomes</taxon>
        <taxon>ecological metagenomes</taxon>
    </lineage>
</organism>
<dbReference type="EMBL" id="FAXA01000122">
    <property type="protein sequence ID" value="CUV01725.1"/>
    <property type="molecule type" value="Genomic_DNA"/>
</dbReference>
<dbReference type="Gene3D" id="3.10.129.10">
    <property type="entry name" value="Hotdog Thioesterase"/>
    <property type="match status" value="1"/>
</dbReference>
<dbReference type="SUPFAM" id="SSF54637">
    <property type="entry name" value="Thioesterase/thiol ester dehydrase-isomerase"/>
    <property type="match status" value="1"/>
</dbReference>
<evidence type="ECO:0000313" key="2">
    <source>
        <dbReference type="EMBL" id="CUV01725.1"/>
    </source>
</evidence>
<accession>A0A160V920</accession>
<sequence>MAMELDYDRSLYGVEHQAGPFEITDEIIDRANSSTGETGAAFRSDEGAKEAGYRGRIAPPTLCCILVRQVSLPDVKLEFGKTQMHAGQRVEPKSPVYAGDLLTASSHLKDVYAKTGRSGTMVFVVWETTFINQDGQVVAEVQESFAKRE</sequence>
<proteinExistence type="predicted"/>
<evidence type="ECO:0000259" key="1">
    <source>
        <dbReference type="Pfam" id="PF13452"/>
    </source>
</evidence>